<dbReference type="EMBL" id="CAUYUJ010015325">
    <property type="protein sequence ID" value="CAK0852595.1"/>
    <property type="molecule type" value="Genomic_DNA"/>
</dbReference>
<keyword evidence="2" id="KW-1185">Reference proteome</keyword>
<comment type="caution">
    <text evidence="1">The sequence shown here is derived from an EMBL/GenBank/DDBJ whole genome shotgun (WGS) entry which is preliminary data.</text>
</comment>
<sequence>MRKHNHRKINRISDERNAKLYSIGGFKAWWPGPRWPAWVSPCTRRRRPTFWGNSFQIRSETIQYVLMCCGGCYVVSLRFVAQQCCQTIVPAMAKQVEIAREL</sequence>
<dbReference type="Proteomes" id="UP001189429">
    <property type="component" value="Unassembled WGS sequence"/>
</dbReference>
<evidence type="ECO:0000313" key="1">
    <source>
        <dbReference type="EMBL" id="CAK0852595.1"/>
    </source>
</evidence>
<reference evidence="1" key="1">
    <citation type="submission" date="2023-10" db="EMBL/GenBank/DDBJ databases">
        <authorList>
            <person name="Chen Y."/>
            <person name="Shah S."/>
            <person name="Dougan E. K."/>
            <person name="Thang M."/>
            <person name="Chan C."/>
        </authorList>
    </citation>
    <scope>NUCLEOTIDE SEQUENCE [LARGE SCALE GENOMIC DNA]</scope>
</reference>
<name>A0ABN9U1E5_9DINO</name>
<proteinExistence type="predicted"/>
<gene>
    <name evidence="1" type="ORF">PCOR1329_LOCUS44325</name>
</gene>
<organism evidence="1 2">
    <name type="scientific">Prorocentrum cordatum</name>
    <dbReference type="NCBI Taxonomy" id="2364126"/>
    <lineage>
        <taxon>Eukaryota</taxon>
        <taxon>Sar</taxon>
        <taxon>Alveolata</taxon>
        <taxon>Dinophyceae</taxon>
        <taxon>Prorocentrales</taxon>
        <taxon>Prorocentraceae</taxon>
        <taxon>Prorocentrum</taxon>
    </lineage>
</organism>
<evidence type="ECO:0008006" key="3">
    <source>
        <dbReference type="Google" id="ProtNLM"/>
    </source>
</evidence>
<evidence type="ECO:0000313" key="2">
    <source>
        <dbReference type="Proteomes" id="UP001189429"/>
    </source>
</evidence>
<accession>A0ABN9U1E5</accession>
<protein>
    <recommendedName>
        <fullName evidence="3">Prohibitin</fullName>
    </recommendedName>
</protein>